<name>A0A395IQL3_9HELO</name>
<organism evidence="1 2">
    <name type="scientific">Monilinia fructigena</name>
    <dbReference type="NCBI Taxonomy" id="38457"/>
    <lineage>
        <taxon>Eukaryota</taxon>
        <taxon>Fungi</taxon>
        <taxon>Dikarya</taxon>
        <taxon>Ascomycota</taxon>
        <taxon>Pezizomycotina</taxon>
        <taxon>Leotiomycetes</taxon>
        <taxon>Helotiales</taxon>
        <taxon>Sclerotiniaceae</taxon>
        <taxon>Monilinia</taxon>
    </lineage>
</organism>
<comment type="caution">
    <text evidence="1">The sequence shown here is derived from an EMBL/GenBank/DDBJ whole genome shotgun (WGS) entry which is preliminary data.</text>
</comment>
<keyword evidence="2" id="KW-1185">Reference proteome</keyword>
<dbReference type="Proteomes" id="UP000249056">
    <property type="component" value="Unassembled WGS sequence"/>
</dbReference>
<dbReference type="InterPro" id="IPR005197">
    <property type="entry name" value="Glyco_hydro_71"/>
</dbReference>
<proteinExistence type="predicted"/>
<evidence type="ECO:0000313" key="1">
    <source>
        <dbReference type="EMBL" id="RAL62590.1"/>
    </source>
</evidence>
<dbReference type="Pfam" id="PF03659">
    <property type="entry name" value="Glyco_hydro_71"/>
    <property type="match status" value="1"/>
</dbReference>
<dbReference type="OrthoDB" id="3515596at2759"/>
<gene>
    <name evidence="1" type="ORF">DID88_004438</name>
</gene>
<protein>
    <submittedName>
        <fullName evidence="1">Uncharacterized protein</fullName>
    </submittedName>
</protein>
<evidence type="ECO:0000313" key="2">
    <source>
        <dbReference type="Proteomes" id="UP000249056"/>
    </source>
</evidence>
<reference evidence="1 2" key="1">
    <citation type="submission" date="2018-06" db="EMBL/GenBank/DDBJ databases">
        <title>Genome Sequence of the Brown Rot Fungal Pathogen Monilinia fructigena.</title>
        <authorList>
            <person name="Landi L."/>
            <person name="De Miccolis Angelini R.M."/>
            <person name="Pollastro S."/>
            <person name="Abate D."/>
            <person name="Faretra F."/>
            <person name="Romanazzi G."/>
        </authorList>
    </citation>
    <scope>NUCLEOTIDE SEQUENCE [LARGE SCALE GENOMIC DNA]</scope>
    <source>
        <strain evidence="1 2">Mfrg269</strain>
    </source>
</reference>
<dbReference type="AlphaFoldDB" id="A0A395IQL3"/>
<dbReference type="GO" id="GO:0051118">
    <property type="term" value="F:glucan endo-1,3-alpha-glucosidase activity"/>
    <property type="evidence" value="ECO:0007669"/>
    <property type="project" value="InterPro"/>
</dbReference>
<accession>A0A395IQL3</accession>
<sequence>MPASPWFFTNLPGYHKNWLWRGDDMWFDRWTQIWSLYWTNRAKAWSLFDSSYGKAQYNYADGFPHDGWRQFLPYVIDIYKTGAATITEEGGTTGTPQVKLQIQYGPAEIVQDKIFFTALLGSTATVKVTVGGVDQAATWTRIPDGNVGTVSWQYHVQRYRACVSSTVLRDGTRVAQVSGGSISTVCTDSIENWNAWVGSDTGPSVSAVAPAYLSTAYIVLEELVQGIMLSFVLSHAPSFTENTAPTYSTLTGYPADKDGQDYGLCEWACNRGFCPFPPCSSTAPLADIGEDVTSFPSYTVSKLTATSKANSVALLAYWTTCEYLPQCAPGFRAVGYGHGKVYDADKNAYTADGCTGGSKGFNRAFCVETGV</sequence>
<dbReference type="EMBL" id="QKRW01000023">
    <property type="protein sequence ID" value="RAL62590.1"/>
    <property type="molecule type" value="Genomic_DNA"/>
</dbReference>